<dbReference type="AlphaFoldDB" id="A0A0C2XFX1"/>
<dbReference type="InterPro" id="IPR019405">
    <property type="entry name" value="Lactonase_7-beta_prop"/>
</dbReference>
<dbReference type="EMBL" id="KN831802">
    <property type="protein sequence ID" value="KIM36813.1"/>
    <property type="molecule type" value="Genomic_DNA"/>
</dbReference>
<name>A0A0C2XFX1_HEBCY</name>
<gene>
    <name evidence="2" type="ORF">M413DRAFT_77727</name>
</gene>
<evidence type="ECO:0008006" key="4">
    <source>
        <dbReference type="Google" id="ProtNLM"/>
    </source>
</evidence>
<dbReference type="InterPro" id="IPR015943">
    <property type="entry name" value="WD40/YVTN_repeat-like_dom_sf"/>
</dbReference>
<evidence type="ECO:0000313" key="3">
    <source>
        <dbReference type="Proteomes" id="UP000053424"/>
    </source>
</evidence>
<sequence length="349" mass="37694">MAHRILVASNSSNITTLNFDPAAGSLEISSDVHVGHRPSWLTSHESHPAIVFTGLEQTDGKVVALRYDEHGKGEVISEASSAGQEPCYLLATRDEILIANYRSGTLGILPLSSSSELAASTTAIHLSGSGPNKRQDVSHPHQVIIHEEYQELFVPDLGSDIVRRFKKASDGSWKLRGHIGFALGSGPRHVAFYGGDLFTVLELTNKVVRHRLRPLPEFPVFVKSVSTMSNLPPAPNDFVASEILIPTTNSSFPTPYLYVSNRDDPSPEGDIISIFLIEGPDSLELIAEVRSGLRHLRGMEFGGPDDKFLIAGGARGGGVKVFERLEGGASLRLVAAIDSVEAPTGFLWL</sequence>
<dbReference type="STRING" id="686832.A0A0C2XFX1"/>
<comment type="similarity">
    <text evidence="1">Belongs to the cycloisomerase 2 family.</text>
</comment>
<dbReference type="PANTHER" id="PTHR30344">
    <property type="entry name" value="6-PHOSPHOGLUCONOLACTONASE-RELATED"/>
    <property type="match status" value="1"/>
</dbReference>
<keyword evidence="3" id="KW-1185">Reference proteome</keyword>
<dbReference type="Gene3D" id="2.130.10.10">
    <property type="entry name" value="YVTN repeat-like/Quinoprotein amine dehydrogenase"/>
    <property type="match status" value="1"/>
</dbReference>
<proteinExistence type="inferred from homology"/>
<evidence type="ECO:0000256" key="1">
    <source>
        <dbReference type="ARBA" id="ARBA00005564"/>
    </source>
</evidence>
<dbReference type="PANTHER" id="PTHR30344:SF7">
    <property type="entry name" value="DUF2415 DOMAIN-CONTAINING PROTEIN"/>
    <property type="match status" value="1"/>
</dbReference>
<dbReference type="HOGENOM" id="CLU_038716_1_0_1"/>
<dbReference type="InterPro" id="IPR050282">
    <property type="entry name" value="Cycloisomerase_2"/>
</dbReference>
<dbReference type="GO" id="GO:0017057">
    <property type="term" value="F:6-phosphogluconolactonase activity"/>
    <property type="evidence" value="ECO:0007669"/>
    <property type="project" value="TreeGrafter"/>
</dbReference>
<dbReference type="OrthoDB" id="9972196at2759"/>
<dbReference type="SUPFAM" id="SSF75011">
    <property type="entry name" value="3-carboxy-cis,cis-mucoante lactonizing enzyme"/>
    <property type="match status" value="1"/>
</dbReference>
<organism evidence="2 3">
    <name type="scientific">Hebeloma cylindrosporum</name>
    <dbReference type="NCBI Taxonomy" id="76867"/>
    <lineage>
        <taxon>Eukaryota</taxon>
        <taxon>Fungi</taxon>
        <taxon>Dikarya</taxon>
        <taxon>Basidiomycota</taxon>
        <taxon>Agaricomycotina</taxon>
        <taxon>Agaricomycetes</taxon>
        <taxon>Agaricomycetidae</taxon>
        <taxon>Agaricales</taxon>
        <taxon>Agaricineae</taxon>
        <taxon>Hymenogastraceae</taxon>
        <taxon>Hebeloma</taxon>
    </lineage>
</organism>
<dbReference type="Pfam" id="PF10282">
    <property type="entry name" value="Lactonase"/>
    <property type="match status" value="1"/>
</dbReference>
<reference evidence="3" key="2">
    <citation type="submission" date="2015-01" db="EMBL/GenBank/DDBJ databases">
        <title>Evolutionary Origins and Diversification of the Mycorrhizal Mutualists.</title>
        <authorList>
            <consortium name="DOE Joint Genome Institute"/>
            <consortium name="Mycorrhizal Genomics Consortium"/>
            <person name="Kohler A."/>
            <person name="Kuo A."/>
            <person name="Nagy L.G."/>
            <person name="Floudas D."/>
            <person name="Copeland A."/>
            <person name="Barry K.W."/>
            <person name="Cichocki N."/>
            <person name="Veneault-Fourrey C."/>
            <person name="LaButti K."/>
            <person name="Lindquist E.A."/>
            <person name="Lipzen A."/>
            <person name="Lundell T."/>
            <person name="Morin E."/>
            <person name="Murat C."/>
            <person name="Riley R."/>
            <person name="Ohm R."/>
            <person name="Sun H."/>
            <person name="Tunlid A."/>
            <person name="Henrissat B."/>
            <person name="Grigoriev I.V."/>
            <person name="Hibbett D.S."/>
            <person name="Martin F."/>
        </authorList>
    </citation>
    <scope>NUCLEOTIDE SEQUENCE [LARGE SCALE GENOMIC DNA]</scope>
    <source>
        <strain evidence="3">h7</strain>
    </source>
</reference>
<accession>A0A0C2XFX1</accession>
<dbReference type="Proteomes" id="UP000053424">
    <property type="component" value="Unassembled WGS sequence"/>
</dbReference>
<reference evidence="2 3" key="1">
    <citation type="submission" date="2014-04" db="EMBL/GenBank/DDBJ databases">
        <authorList>
            <consortium name="DOE Joint Genome Institute"/>
            <person name="Kuo A."/>
            <person name="Gay G."/>
            <person name="Dore J."/>
            <person name="Kohler A."/>
            <person name="Nagy L.G."/>
            <person name="Floudas D."/>
            <person name="Copeland A."/>
            <person name="Barry K.W."/>
            <person name="Cichocki N."/>
            <person name="Veneault-Fourrey C."/>
            <person name="LaButti K."/>
            <person name="Lindquist E.A."/>
            <person name="Lipzen A."/>
            <person name="Lundell T."/>
            <person name="Morin E."/>
            <person name="Murat C."/>
            <person name="Sun H."/>
            <person name="Tunlid A."/>
            <person name="Henrissat B."/>
            <person name="Grigoriev I.V."/>
            <person name="Hibbett D.S."/>
            <person name="Martin F."/>
            <person name="Nordberg H.P."/>
            <person name="Cantor M.N."/>
            <person name="Hua S.X."/>
        </authorList>
    </citation>
    <scope>NUCLEOTIDE SEQUENCE [LARGE SCALE GENOMIC DNA]</scope>
    <source>
        <strain evidence="3">h7</strain>
    </source>
</reference>
<protein>
    <recommendedName>
        <fullName evidence="4">Isomerase YbhE</fullName>
    </recommendedName>
</protein>
<evidence type="ECO:0000313" key="2">
    <source>
        <dbReference type="EMBL" id="KIM36813.1"/>
    </source>
</evidence>